<proteinExistence type="predicted"/>
<dbReference type="SMART" id="SM00260">
    <property type="entry name" value="CheW"/>
    <property type="match status" value="1"/>
</dbReference>
<dbReference type="Gene3D" id="2.30.30.40">
    <property type="entry name" value="SH3 Domains"/>
    <property type="match status" value="1"/>
</dbReference>
<dbReference type="PANTHER" id="PTHR22617:SF23">
    <property type="entry name" value="CHEMOTAXIS PROTEIN CHEW"/>
    <property type="match status" value="1"/>
</dbReference>
<dbReference type="eggNOG" id="COG0835">
    <property type="taxonomic scope" value="Bacteria"/>
</dbReference>
<dbReference type="InterPro" id="IPR002545">
    <property type="entry name" value="CheW-lke_dom"/>
</dbReference>
<keyword evidence="3" id="KW-1185">Reference proteome</keyword>
<evidence type="ECO:0000313" key="3">
    <source>
        <dbReference type="Proteomes" id="UP000007488"/>
    </source>
</evidence>
<protein>
    <submittedName>
        <fullName evidence="2">CheW protein</fullName>
    </submittedName>
</protein>
<reference evidence="3" key="2">
    <citation type="submission" date="2011-02" db="EMBL/GenBank/DDBJ databases">
        <title>The complete genome of Syntrophobotulus glycolicus DSM 8271.</title>
        <authorList>
            <person name="Lucas S."/>
            <person name="Copeland A."/>
            <person name="Lapidus A."/>
            <person name="Bruce D."/>
            <person name="Goodwin L."/>
            <person name="Pitluck S."/>
            <person name="Kyrpides N."/>
            <person name="Mavromatis K."/>
            <person name="Pagani I."/>
            <person name="Ivanova N."/>
            <person name="Mikhailova N."/>
            <person name="Chertkov O."/>
            <person name="Held B."/>
            <person name="Detter J.C."/>
            <person name="Tapia R."/>
            <person name="Han C."/>
            <person name="Land M."/>
            <person name="Hauser L."/>
            <person name="Markowitz V."/>
            <person name="Cheng J.-F."/>
            <person name="Hugenholtz P."/>
            <person name="Woyke T."/>
            <person name="Wu D."/>
            <person name="Spring S."/>
            <person name="Schroeder M."/>
            <person name="Brambilla E."/>
            <person name="Klenk H.-P."/>
            <person name="Eisen J.A."/>
        </authorList>
    </citation>
    <scope>NUCLEOTIDE SEQUENCE [LARGE SCALE GENOMIC DNA]</scope>
    <source>
        <strain evidence="3">DSM 8271 / FlGlyR</strain>
    </source>
</reference>
<dbReference type="GO" id="GO:0007165">
    <property type="term" value="P:signal transduction"/>
    <property type="evidence" value="ECO:0007669"/>
    <property type="project" value="InterPro"/>
</dbReference>
<dbReference type="GO" id="GO:0005829">
    <property type="term" value="C:cytosol"/>
    <property type="evidence" value="ECO:0007669"/>
    <property type="project" value="TreeGrafter"/>
</dbReference>
<feature type="domain" description="CheW-like" evidence="1">
    <location>
        <begin position="18"/>
        <end position="157"/>
    </location>
</feature>
<evidence type="ECO:0000259" key="1">
    <source>
        <dbReference type="PROSITE" id="PS50851"/>
    </source>
</evidence>
<accession>F0SUK1</accession>
<dbReference type="SUPFAM" id="SSF50341">
    <property type="entry name" value="CheW-like"/>
    <property type="match status" value="1"/>
</dbReference>
<dbReference type="STRING" id="645991.Sgly_1175"/>
<dbReference type="HOGENOM" id="CLU_048995_3_1_9"/>
<name>F0SUK1_SYNGF</name>
<dbReference type="GO" id="GO:0006935">
    <property type="term" value="P:chemotaxis"/>
    <property type="evidence" value="ECO:0007669"/>
    <property type="project" value="InterPro"/>
</dbReference>
<dbReference type="PANTHER" id="PTHR22617">
    <property type="entry name" value="CHEMOTAXIS SENSOR HISTIDINE KINASE-RELATED"/>
    <property type="match status" value="1"/>
</dbReference>
<dbReference type="EMBL" id="CP002547">
    <property type="protein sequence ID" value="ADY55494.1"/>
    <property type="molecule type" value="Genomic_DNA"/>
</dbReference>
<dbReference type="KEGG" id="sgy:Sgly_1175"/>
<dbReference type="RefSeq" id="WP_013624364.1">
    <property type="nucleotide sequence ID" value="NC_015172.1"/>
</dbReference>
<dbReference type="InterPro" id="IPR036061">
    <property type="entry name" value="CheW-like_dom_sf"/>
</dbReference>
<dbReference type="AlphaFoldDB" id="F0SUK1"/>
<dbReference type="PROSITE" id="PS50851">
    <property type="entry name" value="CHEW"/>
    <property type="match status" value="1"/>
</dbReference>
<organism evidence="2 3">
    <name type="scientific">Syntrophobotulus glycolicus (strain DSM 8271 / FlGlyR)</name>
    <dbReference type="NCBI Taxonomy" id="645991"/>
    <lineage>
        <taxon>Bacteria</taxon>
        <taxon>Bacillati</taxon>
        <taxon>Bacillota</taxon>
        <taxon>Clostridia</taxon>
        <taxon>Eubacteriales</taxon>
        <taxon>Desulfitobacteriaceae</taxon>
        <taxon>Syntrophobotulus</taxon>
    </lineage>
</organism>
<dbReference type="InterPro" id="IPR039315">
    <property type="entry name" value="CheW"/>
</dbReference>
<dbReference type="Proteomes" id="UP000007488">
    <property type="component" value="Chromosome"/>
</dbReference>
<evidence type="ECO:0000313" key="2">
    <source>
        <dbReference type="EMBL" id="ADY55494.1"/>
    </source>
</evidence>
<dbReference type="Pfam" id="PF01584">
    <property type="entry name" value="CheW"/>
    <property type="match status" value="1"/>
</dbReference>
<dbReference type="Gene3D" id="2.40.50.180">
    <property type="entry name" value="CheA-289, Domain 4"/>
    <property type="match status" value="1"/>
</dbReference>
<sequence>MAETEVLNLTEEEEDTLRGKYLIFSMGEELYGMEIRYITEIIGIQPITEVPEMPAYVKGITNLRGKIIPVMDARLRFRKAVREYDDRTCIIVLETNELSIGLIVDSVSEVIAMAEEDIAPPPEISKGGHNYIKGIGKAGGSVKLLLDCHKLLTDDEAGALISMA</sequence>
<gene>
    <name evidence="2" type="ordered locus">Sgly_1175</name>
</gene>
<dbReference type="OrthoDB" id="9794382at2"/>
<reference evidence="2 3" key="1">
    <citation type="journal article" date="2011" name="Stand. Genomic Sci.">
        <title>Complete genome sequence of Syntrophobotulus glycolicus type strain (FlGlyR).</title>
        <authorList>
            <person name="Han C."/>
            <person name="Mwirichia R."/>
            <person name="Chertkov O."/>
            <person name="Held B."/>
            <person name="Lapidus A."/>
            <person name="Nolan M."/>
            <person name="Lucas S."/>
            <person name="Hammon N."/>
            <person name="Deshpande S."/>
            <person name="Cheng J.F."/>
            <person name="Tapia R."/>
            <person name="Goodwin L."/>
            <person name="Pitluck S."/>
            <person name="Huntemann M."/>
            <person name="Liolios K."/>
            <person name="Ivanova N."/>
            <person name="Pagani I."/>
            <person name="Mavromatis K."/>
            <person name="Ovchinikova G."/>
            <person name="Pati A."/>
            <person name="Chen A."/>
            <person name="Palaniappan K."/>
            <person name="Land M."/>
            <person name="Hauser L."/>
            <person name="Brambilla E.M."/>
            <person name="Rohde M."/>
            <person name="Spring S."/>
            <person name="Sikorski J."/>
            <person name="Goker M."/>
            <person name="Woyke T."/>
            <person name="Bristow J."/>
            <person name="Eisen J.A."/>
            <person name="Markowitz V."/>
            <person name="Hugenholtz P."/>
            <person name="Kyrpides N.C."/>
            <person name="Klenk H.P."/>
            <person name="Detter J.C."/>
        </authorList>
    </citation>
    <scope>NUCLEOTIDE SEQUENCE [LARGE SCALE GENOMIC DNA]</scope>
    <source>
        <strain evidence="3">DSM 8271 / FlGlyR</strain>
    </source>
</reference>